<proteinExistence type="predicted"/>
<sequence>MNAILSALAQKNIFFNVSNRDCGVSLSVNYSSQAVVELEFHYKPF</sequence>
<name>U1N039_9EURY</name>
<evidence type="ECO:0000313" key="2">
    <source>
        <dbReference type="Proteomes" id="UP000030710"/>
    </source>
</evidence>
<evidence type="ECO:0000313" key="1">
    <source>
        <dbReference type="EMBL" id="ERG96149.1"/>
    </source>
</evidence>
<accession>U1N039</accession>
<dbReference type="HOGENOM" id="CLU_3194456_0_0_2"/>
<dbReference type="Proteomes" id="UP000030710">
    <property type="component" value="Unassembled WGS sequence"/>
</dbReference>
<dbReference type="EMBL" id="KE356561">
    <property type="protein sequence ID" value="ERG96149.1"/>
    <property type="molecule type" value="Genomic_DNA"/>
</dbReference>
<dbReference type="AlphaFoldDB" id="U1N039"/>
<organism evidence="1 2">
    <name type="scientific">Haloquadratum walsbyi J07HQW2</name>
    <dbReference type="NCBI Taxonomy" id="1238425"/>
    <lineage>
        <taxon>Archaea</taxon>
        <taxon>Methanobacteriati</taxon>
        <taxon>Methanobacteriota</taxon>
        <taxon>Stenosarchaea group</taxon>
        <taxon>Halobacteria</taxon>
        <taxon>Halobacteriales</taxon>
        <taxon>Haloferacaceae</taxon>
        <taxon>Haloquadratum</taxon>
    </lineage>
</organism>
<reference evidence="1 2" key="1">
    <citation type="journal article" date="2013" name="PLoS ONE">
        <title>Assembly-driven community genomics of a hypersaline microbial ecosystem.</title>
        <authorList>
            <person name="Podell S."/>
            <person name="Ugalde J.A."/>
            <person name="Narasingarao P."/>
            <person name="Banfield J.F."/>
            <person name="Heidelberg K.B."/>
            <person name="Allen E.E."/>
        </authorList>
    </citation>
    <scope>NUCLEOTIDE SEQUENCE [LARGE SCALE GENOMIC DNA]</scope>
    <source>
        <strain evidence="2">J07HQW2</strain>
    </source>
</reference>
<gene>
    <name evidence="1" type="ORF">J07HQW2_02619</name>
</gene>
<protein>
    <submittedName>
        <fullName evidence="1">Uncharacterized protein</fullName>
    </submittedName>
</protein>